<evidence type="ECO:0008006" key="3">
    <source>
        <dbReference type="Google" id="ProtNLM"/>
    </source>
</evidence>
<dbReference type="EMBL" id="BNJG01000001">
    <property type="protein sequence ID" value="GHO54155.1"/>
    <property type="molecule type" value="Genomic_DNA"/>
</dbReference>
<accession>A0ABQ3UN56</accession>
<reference evidence="1 2" key="1">
    <citation type="journal article" date="2021" name="Int. J. Syst. Evol. Microbiol.">
        <title>Reticulibacter mediterranei gen. nov., sp. nov., within the new family Reticulibacteraceae fam. nov., and Ktedonospora formicarum gen. nov., sp. nov., Ktedonobacter robiniae sp. nov., Dictyobacter formicarum sp. nov. and Dictyobacter arantiisoli sp. nov., belonging to the class Ktedonobacteria.</title>
        <authorList>
            <person name="Yabe S."/>
            <person name="Zheng Y."/>
            <person name="Wang C.M."/>
            <person name="Sakai Y."/>
            <person name="Abe K."/>
            <person name="Yokota A."/>
            <person name="Donadio S."/>
            <person name="Cavaletti L."/>
            <person name="Monciardini P."/>
        </authorList>
    </citation>
    <scope>NUCLEOTIDE SEQUENCE [LARGE SCALE GENOMIC DNA]</scope>
    <source>
        <strain evidence="1 2">SOSP1-30</strain>
    </source>
</reference>
<organism evidence="1 2">
    <name type="scientific">Ktedonobacter robiniae</name>
    <dbReference type="NCBI Taxonomy" id="2778365"/>
    <lineage>
        <taxon>Bacteria</taxon>
        <taxon>Bacillati</taxon>
        <taxon>Chloroflexota</taxon>
        <taxon>Ktedonobacteria</taxon>
        <taxon>Ktedonobacterales</taxon>
        <taxon>Ktedonobacteraceae</taxon>
        <taxon>Ktedonobacter</taxon>
    </lineage>
</organism>
<gene>
    <name evidence="1" type="ORF">KSB_26300</name>
</gene>
<keyword evidence="2" id="KW-1185">Reference proteome</keyword>
<sequence>MWHERIPCHMPFPPTPERRRRESRSEEDLTQCIWRITMRSANRLRRKNSYANSFIAYVSISRLANAAYRAERHLFIEEINSRSSKEF</sequence>
<name>A0ABQ3UN56_9CHLR</name>
<comment type="caution">
    <text evidence="1">The sequence shown here is derived from an EMBL/GenBank/DDBJ whole genome shotgun (WGS) entry which is preliminary data.</text>
</comment>
<dbReference type="Proteomes" id="UP000654345">
    <property type="component" value="Unassembled WGS sequence"/>
</dbReference>
<proteinExistence type="predicted"/>
<evidence type="ECO:0000313" key="2">
    <source>
        <dbReference type="Proteomes" id="UP000654345"/>
    </source>
</evidence>
<evidence type="ECO:0000313" key="1">
    <source>
        <dbReference type="EMBL" id="GHO54155.1"/>
    </source>
</evidence>
<protein>
    <recommendedName>
        <fullName evidence="3">Four helix bundle protein</fullName>
    </recommendedName>
</protein>